<sequence>MNSENSKPDTYLNHRRRSIVREFLVSTSIHGLPGIGRGYNIKNFVFWLILFVIFLGAMVYFVTETIINYLEYPSQTKVELETKFPMYFPAFTLCNISPGRSDLFLPAFLNWTTSQQLSYINDSTTFTAYEAQFFLQFLIDQVNNGEADILATYSFSLDDMLINCSYNGHLCNKSNFIQFSTSSYTCHTFNAKTENQSIHLTTDYGGEGVLQLELYIHEQIYLPYVTSGYGIITKIHDNTQLPRLEFEGGIALEPGKKHTLTYTKKLNTYLGSPYTSCTTYVPEDMKAYFERYGNSHYEYSNLLCWIICQQSYVFAQCGCGDPSEWNARTYFDNKNHSLVVGKLCNVTDTCYSTQRAIFLNNVTLQGISCPLCSNSECEIISFDIQVSAFKAVTTWKKDSIKQAVEQMSNSSFNNRPIALPDDWSTNWTNYIDKNYVNIQVIHGSYRVETYTEKPTISWSQLVSTIGEYVGLWIGVSVISFIEVAELIYRLIRRHFA</sequence>
<dbReference type="EMBL" id="CAJNOQ010011997">
    <property type="protein sequence ID" value="CAF1289733.1"/>
    <property type="molecule type" value="Genomic_DNA"/>
</dbReference>
<evidence type="ECO:0000313" key="16">
    <source>
        <dbReference type="EMBL" id="CAF4094549.1"/>
    </source>
</evidence>
<accession>A0A815CX63</accession>
<name>A0A815CX63_9BILA</name>
<keyword evidence="5 12" id="KW-1133">Transmembrane helix</keyword>
<dbReference type="EMBL" id="CAJNOK010010583">
    <property type="protein sequence ID" value="CAF1119541.1"/>
    <property type="molecule type" value="Genomic_DNA"/>
</dbReference>
<organism evidence="14 17">
    <name type="scientific">Didymodactylos carnosus</name>
    <dbReference type="NCBI Taxonomy" id="1234261"/>
    <lineage>
        <taxon>Eukaryota</taxon>
        <taxon>Metazoa</taxon>
        <taxon>Spiralia</taxon>
        <taxon>Gnathifera</taxon>
        <taxon>Rotifera</taxon>
        <taxon>Eurotatoria</taxon>
        <taxon>Bdelloidea</taxon>
        <taxon>Philodinida</taxon>
        <taxon>Philodinidae</taxon>
        <taxon>Didymodactylos</taxon>
    </lineage>
</organism>
<dbReference type="GO" id="GO:0015280">
    <property type="term" value="F:ligand-gated sodium channel activity"/>
    <property type="evidence" value="ECO:0007669"/>
    <property type="project" value="TreeGrafter"/>
</dbReference>
<keyword evidence="4 11" id="KW-0812">Transmembrane</keyword>
<feature type="transmembrane region" description="Helical" evidence="12">
    <location>
        <begin position="44"/>
        <end position="63"/>
    </location>
</feature>
<dbReference type="PRINTS" id="PR01078">
    <property type="entry name" value="AMINACHANNEL"/>
</dbReference>
<evidence type="ECO:0000256" key="12">
    <source>
        <dbReference type="SAM" id="Phobius"/>
    </source>
</evidence>
<evidence type="ECO:0000256" key="9">
    <source>
        <dbReference type="ARBA" id="ARBA00023201"/>
    </source>
</evidence>
<dbReference type="GO" id="GO:0005886">
    <property type="term" value="C:plasma membrane"/>
    <property type="evidence" value="ECO:0007669"/>
    <property type="project" value="TreeGrafter"/>
</dbReference>
<evidence type="ECO:0000256" key="4">
    <source>
        <dbReference type="ARBA" id="ARBA00022692"/>
    </source>
</evidence>
<dbReference type="OrthoDB" id="6021021at2759"/>
<evidence type="ECO:0000256" key="3">
    <source>
        <dbReference type="ARBA" id="ARBA00022461"/>
    </source>
</evidence>
<dbReference type="Gene3D" id="2.60.470.10">
    <property type="entry name" value="Acid-sensing ion channels like domains"/>
    <property type="match status" value="1"/>
</dbReference>
<dbReference type="EMBL" id="CAJOBA010016644">
    <property type="protein sequence ID" value="CAF3892454.1"/>
    <property type="molecule type" value="Genomic_DNA"/>
</dbReference>
<dbReference type="EMBL" id="CAJOBC010032088">
    <property type="protein sequence ID" value="CAF4094549.1"/>
    <property type="molecule type" value="Genomic_DNA"/>
</dbReference>
<evidence type="ECO:0000313" key="15">
    <source>
        <dbReference type="EMBL" id="CAF3892454.1"/>
    </source>
</evidence>
<keyword evidence="8 12" id="KW-0472">Membrane</keyword>
<dbReference type="Gene3D" id="1.10.287.770">
    <property type="entry name" value="YojJ-like"/>
    <property type="match status" value="1"/>
</dbReference>
<reference evidence="14" key="1">
    <citation type="submission" date="2021-02" db="EMBL/GenBank/DDBJ databases">
        <authorList>
            <person name="Nowell W R."/>
        </authorList>
    </citation>
    <scope>NUCLEOTIDE SEQUENCE</scope>
</reference>
<evidence type="ECO:0000256" key="5">
    <source>
        <dbReference type="ARBA" id="ARBA00022989"/>
    </source>
</evidence>
<evidence type="ECO:0000256" key="6">
    <source>
        <dbReference type="ARBA" id="ARBA00023053"/>
    </source>
</evidence>
<keyword evidence="2 11" id="KW-0813">Transport</keyword>
<comment type="caution">
    <text evidence="14">The sequence shown here is derived from an EMBL/GenBank/DDBJ whole genome shotgun (WGS) entry which is preliminary data.</text>
</comment>
<dbReference type="Pfam" id="PF00858">
    <property type="entry name" value="ASC"/>
    <property type="match status" value="1"/>
</dbReference>
<evidence type="ECO:0000256" key="10">
    <source>
        <dbReference type="ARBA" id="ARBA00023303"/>
    </source>
</evidence>
<evidence type="ECO:0000256" key="1">
    <source>
        <dbReference type="ARBA" id="ARBA00004141"/>
    </source>
</evidence>
<comment type="subcellular location">
    <subcellularLocation>
        <location evidence="1">Membrane</location>
        <topology evidence="1">Multi-pass membrane protein</topology>
    </subcellularLocation>
</comment>
<dbReference type="Proteomes" id="UP000682733">
    <property type="component" value="Unassembled WGS sequence"/>
</dbReference>
<evidence type="ECO:0000256" key="11">
    <source>
        <dbReference type="RuleBase" id="RU000679"/>
    </source>
</evidence>
<keyword evidence="10 11" id="KW-0407">Ion channel</keyword>
<protein>
    <submittedName>
        <fullName evidence="14">Uncharacterized protein</fullName>
    </submittedName>
</protein>
<evidence type="ECO:0000313" key="14">
    <source>
        <dbReference type="EMBL" id="CAF1289733.1"/>
    </source>
</evidence>
<dbReference type="PANTHER" id="PTHR11690:SF248">
    <property type="entry name" value="PICKPOCKET 17, ISOFORM A"/>
    <property type="match status" value="1"/>
</dbReference>
<comment type="similarity">
    <text evidence="11">Belongs to the amiloride-sensitive sodium channel (TC 1.A.6) family.</text>
</comment>
<dbReference type="Proteomes" id="UP000681722">
    <property type="component" value="Unassembled WGS sequence"/>
</dbReference>
<keyword evidence="3 11" id="KW-0894">Sodium channel</keyword>
<evidence type="ECO:0000256" key="7">
    <source>
        <dbReference type="ARBA" id="ARBA00023065"/>
    </source>
</evidence>
<keyword evidence="6" id="KW-0915">Sodium</keyword>
<dbReference type="Proteomes" id="UP000677228">
    <property type="component" value="Unassembled WGS sequence"/>
</dbReference>
<dbReference type="Proteomes" id="UP000663829">
    <property type="component" value="Unassembled WGS sequence"/>
</dbReference>
<evidence type="ECO:0000256" key="8">
    <source>
        <dbReference type="ARBA" id="ARBA00023136"/>
    </source>
</evidence>
<feature type="transmembrane region" description="Helical" evidence="12">
    <location>
        <begin position="469"/>
        <end position="491"/>
    </location>
</feature>
<evidence type="ECO:0000313" key="17">
    <source>
        <dbReference type="Proteomes" id="UP000663829"/>
    </source>
</evidence>
<keyword evidence="7 11" id="KW-0406">Ion transport</keyword>
<keyword evidence="9 11" id="KW-0739">Sodium transport</keyword>
<dbReference type="InterPro" id="IPR001873">
    <property type="entry name" value="ENaC"/>
</dbReference>
<evidence type="ECO:0000256" key="2">
    <source>
        <dbReference type="ARBA" id="ARBA00022448"/>
    </source>
</evidence>
<keyword evidence="17" id="KW-1185">Reference proteome</keyword>
<gene>
    <name evidence="14" type="ORF">GPM918_LOCUS27972</name>
    <name evidence="13" type="ORF">OVA965_LOCUS20114</name>
    <name evidence="16" type="ORF">SRO942_LOCUS28405</name>
    <name evidence="15" type="ORF">TMI583_LOCUS20395</name>
</gene>
<dbReference type="AlphaFoldDB" id="A0A815CX63"/>
<evidence type="ECO:0000313" key="13">
    <source>
        <dbReference type="EMBL" id="CAF1119541.1"/>
    </source>
</evidence>
<dbReference type="PANTHER" id="PTHR11690">
    <property type="entry name" value="AMILORIDE-SENSITIVE SODIUM CHANNEL-RELATED"/>
    <property type="match status" value="1"/>
</dbReference>
<proteinExistence type="inferred from homology"/>